<evidence type="ECO:0000313" key="3">
    <source>
        <dbReference type="EMBL" id="MCZ3372485.1"/>
    </source>
</evidence>
<dbReference type="Gene3D" id="2.60.120.10">
    <property type="entry name" value="Jelly Rolls"/>
    <property type="match status" value="1"/>
</dbReference>
<feature type="domain" description="Cupin type-2" evidence="1">
    <location>
        <begin position="53"/>
        <end position="117"/>
    </location>
</feature>
<evidence type="ECO:0000313" key="2">
    <source>
        <dbReference type="EMBL" id="MCZ3364731.1"/>
    </source>
</evidence>
<dbReference type="RefSeq" id="WP_048080064.1">
    <property type="nucleotide sequence ID" value="NZ_JAPVER010000018.1"/>
</dbReference>
<dbReference type="EMBL" id="JAPVER010000018">
    <property type="protein sequence ID" value="MCZ3364731.1"/>
    <property type="molecule type" value="Genomic_DNA"/>
</dbReference>
<dbReference type="InterPro" id="IPR013096">
    <property type="entry name" value="Cupin_2"/>
</dbReference>
<name>A0A9E5A2W6_9EURY</name>
<keyword evidence="4" id="KW-1185">Reference proteome</keyword>
<dbReference type="Pfam" id="PF07883">
    <property type="entry name" value="Cupin_2"/>
    <property type="match status" value="1"/>
</dbReference>
<proteinExistence type="predicted"/>
<evidence type="ECO:0000313" key="4">
    <source>
        <dbReference type="Proteomes" id="UP001068021"/>
    </source>
</evidence>
<accession>A0A9E5A2W6</accession>
<dbReference type="InterPro" id="IPR014710">
    <property type="entry name" value="RmlC-like_jellyroll"/>
</dbReference>
<reference evidence="3" key="1">
    <citation type="submission" date="2022-12" db="EMBL/GenBank/DDBJ databases">
        <title>Reclassification of two methanogenic archaea species isolated from the Kolyma lowland permafrost.</title>
        <authorList>
            <person name="Trubitsyn V.E."/>
            <person name="Rivkina E.M."/>
            <person name="Shcherbakova V.A."/>
        </authorList>
    </citation>
    <scope>NUCLEOTIDE SEQUENCE</scope>
    <source>
        <strain evidence="2">M2</strain>
        <strain evidence="3">MK4</strain>
    </source>
</reference>
<protein>
    <recommendedName>
        <fullName evidence="1">Cupin type-2 domain-containing protein</fullName>
    </recommendedName>
</protein>
<gene>
    <name evidence="3" type="ORF">O3H35_07555</name>
    <name evidence="2" type="ORF">O3H54_02440</name>
</gene>
<organism evidence="3">
    <name type="scientific">Methanobacterium veterum</name>
    <dbReference type="NCBI Taxonomy" id="408577"/>
    <lineage>
        <taxon>Archaea</taxon>
        <taxon>Methanobacteriati</taxon>
        <taxon>Methanobacteriota</taxon>
        <taxon>Methanomada group</taxon>
        <taxon>Methanobacteria</taxon>
        <taxon>Methanobacteriales</taxon>
        <taxon>Methanobacteriaceae</taxon>
        <taxon>Methanobacterium</taxon>
    </lineage>
</organism>
<sequence length="126" mass="14052">MEFFNVLNNGKAFCIGEEVNINDLKWNKTTSEGVYIKHLVEGRLTDNKLSCHLVKIGAGCEISTHIHEGKLELHEILKGEGIGFLENKNIKYIPGVSVVIPPDIQHRVIAGEEDLYLLAKFTPALL</sequence>
<dbReference type="Proteomes" id="UP001068021">
    <property type="component" value="Unassembled WGS sequence"/>
</dbReference>
<dbReference type="EMBL" id="JAPVES010000030">
    <property type="protein sequence ID" value="MCZ3372485.1"/>
    <property type="molecule type" value="Genomic_DNA"/>
</dbReference>
<dbReference type="Proteomes" id="UP001074446">
    <property type="component" value="Unassembled WGS sequence"/>
</dbReference>
<dbReference type="InterPro" id="IPR011051">
    <property type="entry name" value="RmlC_Cupin_sf"/>
</dbReference>
<evidence type="ECO:0000259" key="1">
    <source>
        <dbReference type="Pfam" id="PF07883"/>
    </source>
</evidence>
<dbReference type="SUPFAM" id="SSF51182">
    <property type="entry name" value="RmlC-like cupins"/>
    <property type="match status" value="1"/>
</dbReference>
<dbReference type="AlphaFoldDB" id="A0A9E5A2W6"/>
<comment type="caution">
    <text evidence="3">The sequence shown here is derived from an EMBL/GenBank/DDBJ whole genome shotgun (WGS) entry which is preliminary data.</text>
</comment>